<evidence type="ECO:0000256" key="1">
    <source>
        <dbReference type="SAM" id="MobiDB-lite"/>
    </source>
</evidence>
<dbReference type="EMBL" id="PZZH01000001">
    <property type="protein sequence ID" value="PTN76524.1"/>
    <property type="molecule type" value="Genomic_DNA"/>
</dbReference>
<name>A0A855U1V5_ENTFL</name>
<reference evidence="2 3" key="1">
    <citation type="submission" date="2018-04" db="EMBL/GenBank/DDBJ databases">
        <authorList>
            <person name="Van Tyne D."/>
        </authorList>
    </citation>
    <scope>NUCLEOTIDE SEQUENCE [LARGE SCALE GENOMIC DNA]</scope>
    <source>
        <strain evidence="2 3">B2535</strain>
    </source>
</reference>
<sequence length="95" mass="11587">MLFKRYGDPISLLRTYRLCDLMEFIFYVQEVEQEEKIYNQWLHTQMTQSLKEFKDQQKYRPLRKNKAKSTTKEEQQKALDFASQFVKPRKEGEVS</sequence>
<dbReference type="Proteomes" id="UP000244140">
    <property type="component" value="Unassembled WGS sequence"/>
</dbReference>
<accession>A0A855U1V5</accession>
<feature type="region of interest" description="Disordered" evidence="1">
    <location>
        <begin position="54"/>
        <end position="76"/>
    </location>
</feature>
<gene>
    <name evidence="2" type="ORF">DAI13_01645</name>
</gene>
<evidence type="ECO:0000313" key="3">
    <source>
        <dbReference type="Proteomes" id="UP000244140"/>
    </source>
</evidence>
<organism evidence="2 3">
    <name type="scientific">Enterococcus faecalis</name>
    <name type="common">Streptococcus faecalis</name>
    <dbReference type="NCBI Taxonomy" id="1351"/>
    <lineage>
        <taxon>Bacteria</taxon>
        <taxon>Bacillati</taxon>
        <taxon>Bacillota</taxon>
        <taxon>Bacilli</taxon>
        <taxon>Lactobacillales</taxon>
        <taxon>Enterococcaceae</taxon>
        <taxon>Enterococcus</taxon>
    </lineage>
</organism>
<proteinExistence type="predicted"/>
<comment type="caution">
    <text evidence="2">The sequence shown here is derived from an EMBL/GenBank/DDBJ whole genome shotgun (WGS) entry which is preliminary data.</text>
</comment>
<evidence type="ECO:0000313" key="2">
    <source>
        <dbReference type="EMBL" id="PTN76524.1"/>
    </source>
</evidence>
<feature type="compositionally biased region" description="Basic residues" evidence="1">
    <location>
        <begin position="60"/>
        <end position="69"/>
    </location>
</feature>
<protein>
    <submittedName>
        <fullName evidence="2">Peptide methionine sulfoxide reductase</fullName>
    </submittedName>
</protein>
<dbReference type="AlphaFoldDB" id="A0A855U1V5"/>